<proteinExistence type="predicted"/>
<dbReference type="AlphaFoldDB" id="A0A1S8MNS1"/>
<keyword evidence="1" id="KW-1133">Transmembrane helix</keyword>
<dbReference type="EMBL" id="LZYZ01000002">
    <property type="protein sequence ID" value="OOM14475.1"/>
    <property type="molecule type" value="Genomic_DNA"/>
</dbReference>
<dbReference type="GO" id="GO:0006488">
    <property type="term" value="P:dolichol-linked oligosaccharide biosynthetic process"/>
    <property type="evidence" value="ECO:0007669"/>
    <property type="project" value="InterPro"/>
</dbReference>
<name>A0A1S8MNS1_CLOSA</name>
<feature type="transmembrane region" description="Helical" evidence="1">
    <location>
        <begin position="109"/>
        <end position="133"/>
    </location>
</feature>
<keyword evidence="1" id="KW-0472">Membrane</keyword>
<comment type="caution">
    <text evidence="2">The sequence shown here is derived from an EMBL/GenBank/DDBJ whole genome shotgun (WGS) entry which is preliminary data.</text>
</comment>
<gene>
    <name evidence="3" type="ORF">CLOSAC_13550</name>
    <name evidence="2" type="ORF">CLOSAC_44120</name>
</gene>
<dbReference type="GO" id="GO:0016020">
    <property type="term" value="C:membrane"/>
    <property type="evidence" value="ECO:0007669"/>
    <property type="project" value="InterPro"/>
</dbReference>
<dbReference type="Proteomes" id="UP000191154">
    <property type="component" value="Unassembled WGS sequence"/>
</dbReference>
<sequence length="151" mass="17478">MNKKIDERQQQEFYKCEHIGFRVMFIVSVIVIIIQLLFMQTTLHQVFGETIILMCGGISTIWGCLKKGLWSYNNNELSVKSNLIYSIICSLAATFLFVIIIYIKTRNKVIHPITIGEFGIGIFILEFIILTLLGHFSKNIKKKIENKYIDI</sequence>
<dbReference type="InterPro" id="IPR046664">
    <property type="entry name" value="DUF6773"/>
</dbReference>
<keyword evidence="1" id="KW-0812">Transmembrane</keyword>
<organism evidence="2 4">
    <name type="scientific">Clostridium saccharobutylicum</name>
    <dbReference type="NCBI Taxonomy" id="169679"/>
    <lineage>
        <taxon>Bacteria</taxon>
        <taxon>Bacillati</taxon>
        <taxon>Bacillota</taxon>
        <taxon>Clostridia</taxon>
        <taxon>Eubacteriales</taxon>
        <taxon>Clostridiaceae</taxon>
        <taxon>Clostridium</taxon>
    </lineage>
</organism>
<dbReference type="RefSeq" id="WP_077864735.1">
    <property type="nucleotide sequence ID" value="NZ_LZYZ01000002.1"/>
</dbReference>
<feature type="transmembrane region" description="Helical" evidence="1">
    <location>
        <begin position="21"/>
        <end position="39"/>
    </location>
</feature>
<dbReference type="EMBL" id="LZYZ01000011">
    <property type="protein sequence ID" value="OOM05833.1"/>
    <property type="molecule type" value="Genomic_DNA"/>
</dbReference>
<evidence type="ECO:0000313" key="4">
    <source>
        <dbReference type="Proteomes" id="UP000191154"/>
    </source>
</evidence>
<dbReference type="Pfam" id="PF20563">
    <property type="entry name" value="DUF6773"/>
    <property type="match status" value="1"/>
</dbReference>
<reference evidence="2 4" key="1">
    <citation type="submission" date="2016-05" db="EMBL/GenBank/DDBJ databases">
        <title>Microbial solvent formation.</title>
        <authorList>
            <person name="Poehlein A."/>
            <person name="Montoya Solano J.D."/>
            <person name="Flitsch S."/>
            <person name="Krabben P."/>
            <person name="Duerre P."/>
            <person name="Daniel R."/>
        </authorList>
    </citation>
    <scope>NUCLEOTIDE SEQUENCE [LARGE SCALE GENOMIC DNA]</scope>
    <source>
        <strain evidence="2 4">L1-8</strain>
    </source>
</reference>
<evidence type="ECO:0000256" key="1">
    <source>
        <dbReference type="SAM" id="Phobius"/>
    </source>
</evidence>
<feature type="transmembrane region" description="Helical" evidence="1">
    <location>
        <begin position="51"/>
        <end position="70"/>
    </location>
</feature>
<feature type="transmembrane region" description="Helical" evidence="1">
    <location>
        <begin position="82"/>
        <end position="103"/>
    </location>
</feature>
<accession>A0A1S8MNS1</accession>
<protein>
    <submittedName>
        <fullName evidence="2">Uncharacterized protein</fullName>
    </submittedName>
</protein>
<evidence type="ECO:0000313" key="3">
    <source>
        <dbReference type="EMBL" id="OOM14475.1"/>
    </source>
</evidence>
<evidence type="ECO:0000313" key="2">
    <source>
        <dbReference type="EMBL" id="OOM05833.1"/>
    </source>
</evidence>